<proteinExistence type="predicted"/>
<sequence>MALRRTLPETLEFETIYDMTRQFVCHFTTLHVERECDAHGVYLCVACSSAQRTLAKIREAIGRDEEGCSIVLKNASFMKLLVHLCNLESPDATRICTISSREMRAYYESAASCEIVGTASLLEDEPSEKLWERFFGAAASTIKKITYTVKLRRNTHRTRYDGLDAFLETVTKRGQQALDSNADPPTEAYSLIIAYCLDARHVIVYESLKAKENAAATDDSLAECNQQLPNRKRRREPPNVGDILGLVLSSECVQRVLIVKVIEDVASVWSIDHGHFHNVSWKDLINVAPSLRSVPPTVALAVLQDAEAVPYLKLLRECVKVLRVVTNHGTYEETFHAYIVKKVMEFGIADVLSNLLSFPDHVTRMTATECLIKICCRQNGREAVAKAACLLPQALLRLDDLARSHFSVGDDNSITMVMKEMRALLNLLESMFFCNKRLRLELRPADRSATVLAVVVRVYKSLPPNCAILWDVKRCLRAIWGVSPGYNSPQQQQQQQRQPEYCNSQQYRGGSRKNQGTMSGAFRPPQRRHDRETAPPAQVKLVAMTPKLLKEMAALTCYPTSEALQSVEAASRPVPTKIPKPMANCPPSSACKGGEAAPDGCFYIRRTLVPLRSDETHDPDGLVRGVVLNHKERDALRCGIDFVAGNLRPHLTPTSIGVELVPVLRDAADKPEKAHRYMVEVRVLGLHRVVYTTSEGECDLRENDKSYQARTFDVRAWIVRLEEDYLQVKNRASLKECDLPAAGDVSRC</sequence>
<dbReference type="VEuPathDB" id="VectorBase:LOC119160753"/>
<dbReference type="EMBL" id="JABSTU010000010">
    <property type="protein sequence ID" value="KAH8019559.1"/>
    <property type="molecule type" value="Genomic_DNA"/>
</dbReference>
<organism evidence="2 3">
    <name type="scientific">Rhipicephalus microplus</name>
    <name type="common">Cattle tick</name>
    <name type="synonym">Boophilus microplus</name>
    <dbReference type="NCBI Taxonomy" id="6941"/>
    <lineage>
        <taxon>Eukaryota</taxon>
        <taxon>Metazoa</taxon>
        <taxon>Ecdysozoa</taxon>
        <taxon>Arthropoda</taxon>
        <taxon>Chelicerata</taxon>
        <taxon>Arachnida</taxon>
        <taxon>Acari</taxon>
        <taxon>Parasitiformes</taxon>
        <taxon>Ixodida</taxon>
        <taxon>Ixodoidea</taxon>
        <taxon>Ixodidae</taxon>
        <taxon>Rhipicephalinae</taxon>
        <taxon>Rhipicephalus</taxon>
        <taxon>Boophilus</taxon>
    </lineage>
</organism>
<feature type="region of interest" description="Disordered" evidence="1">
    <location>
        <begin position="486"/>
        <end position="538"/>
    </location>
</feature>
<gene>
    <name evidence="2" type="ORF">HPB51_019986</name>
</gene>
<reference evidence="2" key="2">
    <citation type="submission" date="2021-09" db="EMBL/GenBank/DDBJ databases">
        <authorList>
            <person name="Jia N."/>
            <person name="Wang J."/>
            <person name="Shi W."/>
            <person name="Du L."/>
            <person name="Sun Y."/>
            <person name="Zhan W."/>
            <person name="Jiang J."/>
            <person name="Wang Q."/>
            <person name="Zhang B."/>
            <person name="Ji P."/>
            <person name="Sakyi L.B."/>
            <person name="Cui X."/>
            <person name="Yuan T."/>
            <person name="Jiang B."/>
            <person name="Yang W."/>
            <person name="Lam T.T.-Y."/>
            <person name="Chang Q."/>
            <person name="Ding S."/>
            <person name="Wang X."/>
            <person name="Zhu J."/>
            <person name="Ruan X."/>
            <person name="Zhao L."/>
            <person name="Wei J."/>
            <person name="Que T."/>
            <person name="Du C."/>
            <person name="Cheng J."/>
            <person name="Dai P."/>
            <person name="Han X."/>
            <person name="Huang E."/>
            <person name="Gao Y."/>
            <person name="Liu J."/>
            <person name="Shao H."/>
            <person name="Ye R."/>
            <person name="Li L."/>
            <person name="Wei W."/>
            <person name="Wang X."/>
            <person name="Wang C."/>
            <person name="Huo Q."/>
            <person name="Li W."/>
            <person name="Guo W."/>
            <person name="Chen H."/>
            <person name="Chen S."/>
            <person name="Zhou L."/>
            <person name="Zhou L."/>
            <person name="Ni X."/>
            <person name="Tian J."/>
            <person name="Zhou Y."/>
            <person name="Sheng Y."/>
            <person name="Liu T."/>
            <person name="Pan Y."/>
            <person name="Xia L."/>
            <person name="Li J."/>
            <person name="Zhao F."/>
            <person name="Cao W."/>
        </authorList>
    </citation>
    <scope>NUCLEOTIDE SEQUENCE</scope>
    <source>
        <strain evidence="2">Rmic-2018</strain>
        <tissue evidence="2">Larvae</tissue>
    </source>
</reference>
<evidence type="ECO:0000313" key="2">
    <source>
        <dbReference type="EMBL" id="KAH8019559.1"/>
    </source>
</evidence>
<protein>
    <submittedName>
        <fullName evidence="2">Uncharacterized protein</fullName>
    </submittedName>
</protein>
<evidence type="ECO:0000256" key="1">
    <source>
        <dbReference type="SAM" id="MobiDB-lite"/>
    </source>
</evidence>
<feature type="compositionally biased region" description="Polar residues" evidence="1">
    <location>
        <begin position="501"/>
        <end position="518"/>
    </location>
</feature>
<reference evidence="2" key="1">
    <citation type="journal article" date="2020" name="Cell">
        <title>Large-Scale Comparative Analyses of Tick Genomes Elucidate Their Genetic Diversity and Vector Capacities.</title>
        <authorList>
            <consortium name="Tick Genome and Microbiome Consortium (TIGMIC)"/>
            <person name="Jia N."/>
            <person name="Wang J."/>
            <person name="Shi W."/>
            <person name="Du L."/>
            <person name="Sun Y."/>
            <person name="Zhan W."/>
            <person name="Jiang J.F."/>
            <person name="Wang Q."/>
            <person name="Zhang B."/>
            <person name="Ji P."/>
            <person name="Bell-Sakyi L."/>
            <person name="Cui X.M."/>
            <person name="Yuan T.T."/>
            <person name="Jiang B.G."/>
            <person name="Yang W.F."/>
            <person name="Lam T.T."/>
            <person name="Chang Q.C."/>
            <person name="Ding S.J."/>
            <person name="Wang X.J."/>
            <person name="Zhu J.G."/>
            <person name="Ruan X.D."/>
            <person name="Zhao L."/>
            <person name="Wei J.T."/>
            <person name="Ye R.Z."/>
            <person name="Que T.C."/>
            <person name="Du C.H."/>
            <person name="Zhou Y.H."/>
            <person name="Cheng J.X."/>
            <person name="Dai P.F."/>
            <person name="Guo W.B."/>
            <person name="Han X.H."/>
            <person name="Huang E.J."/>
            <person name="Li L.F."/>
            <person name="Wei W."/>
            <person name="Gao Y.C."/>
            <person name="Liu J.Z."/>
            <person name="Shao H.Z."/>
            <person name="Wang X."/>
            <person name="Wang C.C."/>
            <person name="Yang T.C."/>
            <person name="Huo Q.B."/>
            <person name="Li W."/>
            <person name="Chen H.Y."/>
            <person name="Chen S.E."/>
            <person name="Zhou L.G."/>
            <person name="Ni X.B."/>
            <person name="Tian J.H."/>
            <person name="Sheng Y."/>
            <person name="Liu T."/>
            <person name="Pan Y.S."/>
            <person name="Xia L.Y."/>
            <person name="Li J."/>
            <person name="Zhao F."/>
            <person name="Cao W.C."/>
        </authorList>
    </citation>
    <scope>NUCLEOTIDE SEQUENCE</scope>
    <source>
        <strain evidence="2">Rmic-2018</strain>
    </source>
</reference>
<name>A0A9J6DBT9_RHIMP</name>
<accession>A0A9J6DBT9</accession>
<comment type="caution">
    <text evidence="2">The sequence shown here is derived from an EMBL/GenBank/DDBJ whole genome shotgun (WGS) entry which is preliminary data.</text>
</comment>
<dbReference type="Proteomes" id="UP000821866">
    <property type="component" value="Chromosome 8"/>
</dbReference>
<evidence type="ECO:0000313" key="3">
    <source>
        <dbReference type="Proteomes" id="UP000821866"/>
    </source>
</evidence>
<keyword evidence="3" id="KW-1185">Reference proteome</keyword>
<dbReference type="SUPFAM" id="SSF63748">
    <property type="entry name" value="Tudor/PWWP/MBT"/>
    <property type="match status" value="1"/>
</dbReference>
<dbReference type="AlphaFoldDB" id="A0A9J6DBT9"/>